<dbReference type="Proteomes" id="UP000054564">
    <property type="component" value="Unassembled WGS sequence"/>
</dbReference>
<name>A0A0L0V5V7_9BASI</name>
<dbReference type="EMBL" id="AJIL01000112">
    <property type="protein sequence ID" value="KNE94648.1"/>
    <property type="molecule type" value="Genomic_DNA"/>
</dbReference>
<organism evidence="2 3">
    <name type="scientific">Puccinia striiformis f. sp. tritici PST-78</name>
    <dbReference type="NCBI Taxonomy" id="1165861"/>
    <lineage>
        <taxon>Eukaryota</taxon>
        <taxon>Fungi</taxon>
        <taxon>Dikarya</taxon>
        <taxon>Basidiomycota</taxon>
        <taxon>Pucciniomycotina</taxon>
        <taxon>Pucciniomycetes</taxon>
        <taxon>Pucciniales</taxon>
        <taxon>Pucciniaceae</taxon>
        <taxon>Puccinia</taxon>
    </lineage>
</organism>
<feature type="chain" id="PRO_5005548849" description="Hydrophobin" evidence="1">
    <location>
        <begin position="23"/>
        <end position="102"/>
    </location>
</feature>
<proteinExistence type="predicted"/>
<keyword evidence="1" id="KW-0732">Signal</keyword>
<comment type="caution">
    <text evidence="2">The sequence shown here is derived from an EMBL/GenBank/DDBJ whole genome shotgun (WGS) entry which is preliminary data.</text>
</comment>
<accession>A0A0L0V5V7</accession>
<protein>
    <recommendedName>
        <fullName evidence="4">Hydrophobin</fullName>
    </recommendedName>
</protein>
<evidence type="ECO:0000313" key="2">
    <source>
        <dbReference type="EMBL" id="KNE94648.1"/>
    </source>
</evidence>
<evidence type="ECO:0000313" key="3">
    <source>
        <dbReference type="Proteomes" id="UP000054564"/>
    </source>
</evidence>
<sequence>MLQSFRLIALVALIACREVISAEDKYFGCHRNVDAICATSAVRYTLKLTWAERLHRGKRDYVCRSDTNPICCNQGMFDINATPNHFLMVVDTAINPCSIGGQ</sequence>
<evidence type="ECO:0008006" key="4">
    <source>
        <dbReference type="Google" id="ProtNLM"/>
    </source>
</evidence>
<keyword evidence="3" id="KW-1185">Reference proteome</keyword>
<dbReference type="AlphaFoldDB" id="A0A0L0V5V7"/>
<gene>
    <name evidence="2" type="ORF">PSTG_12010</name>
</gene>
<reference evidence="3" key="1">
    <citation type="submission" date="2014-03" db="EMBL/GenBank/DDBJ databases">
        <title>The Genome Sequence of Puccinia striiformis f. sp. tritici PST-78.</title>
        <authorList>
            <consortium name="The Broad Institute Genome Sequencing Platform"/>
            <person name="Cuomo C."/>
            <person name="Hulbert S."/>
            <person name="Chen X."/>
            <person name="Walker B."/>
            <person name="Young S.K."/>
            <person name="Zeng Q."/>
            <person name="Gargeya S."/>
            <person name="Fitzgerald M."/>
            <person name="Haas B."/>
            <person name="Abouelleil A."/>
            <person name="Alvarado L."/>
            <person name="Arachchi H.M."/>
            <person name="Berlin A.M."/>
            <person name="Chapman S.B."/>
            <person name="Goldberg J."/>
            <person name="Griggs A."/>
            <person name="Gujja S."/>
            <person name="Hansen M."/>
            <person name="Howarth C."/>
            <person name="Imamovic A."/>
            <person name="Larimer J."/>
            <person name="McCowan C."/>
            <person name="Montmayeur A."/>
            <person name="Murphy C."/>
            <person name="Neiman D."/>
            <person name="Pearson M."/>
            <person name="Priest M."/>
            <person name="Roberts A."/>
            <person name="Saif S."/>
            <person name="Shea T."/>
            <person name="Sisk P."/>
            <person name="Sykes S."/>
            <person name="Wortman J."/>
            <person name="Nusbaum C."/>
            <person name="Birren B."/>
        </authorList>
    </citation>
    <scope>NUCLEOTIDE SEQUENCE [LARGE SCALE GENOMIC DNA]</scope>
    <source>
        <strain evidence="3">race PST-78</strain>
    </source>
</reference>
<feature type="signal peptide" evidence="1">
    <location>
        <begin position="1"/>
        <end position="22"/>
    </location>
</feature>
<evidence type="ECO:0000256" key="1">
    <source>
        <dbReference type="SAM" id="SignalP"/>
    </source>
</evidence>